<keyword evidence="1" id="KW-0649">Protein kinase inhibitor</keyword>
<dbReference type="Proteomes" id="UP000006729">
    <property type="component" value="Chromosome 14"/>
</dbReference>
<accession>B9I8P9</accession>
<dbReference type="PANTHER" id="PTHR33142:SF89">
    <property type="entry name" value="CYCLIN-DEPENDENT PROTEIN KINASE INHIBITOR SMR2"/>
    <property type="match status" value="1"/>
</dbReference>
<reference evidence="4 5" key="1">
    <citation type="journal article" date="2006" name="Science">
        <title>The genome of black cottonwood, Populus trichocarpa (Torr. &amp; Gray).</title>
        <authorList>
            <person name="Tuskan G.A."/>
            <person name="Difazio S."/>
            <person name="Jansson S."/>
            <person name="Bohlmann J."/>
            <person name="Grigoriev I."/>
            <person name="Hellsten U."/>
            <person name="Putnam N."/>
            <person name="Ralph S."/>
            <person name="Rombauts S."/>
            <person name="Salamov A."/>
            <person name="Schein J."/>
            <person name="Sterck L."/>
            <person name="Aerts A."/>
            <person name="Bhalerao R.R."/>
            <person name="Bhalerao R.P."/>
            <person name="Blaudez D."/>
            <person name="Boerjan W."/>
            <person name="Brun A."/>
            <person name="Brunner A."/>
            <person name="Busov V."/>
            <person name="Campbell M."/>
            <person name="Carlson J."/>
            <person name="Chalot M."/>
            <person name="Chapman J."/>
            <person name="Chen G.L."/>
            <person name="Cooper D."/>
            <person name="Coutinho P.M."/>
            <person name="Couturier J."/>
            <person name="Covert S."/>
            <person name="Cronk Q."/>
            <person name="Cunningham R."/>
            <person name="Davis J."/>
            <person name="Degroeve S."/>
            <person name="Dejardin A."/>
            <person name="Depamphilis C."/>
            <person name="Detter J."/>
            <person name="Dirks B."/>
            <person name="Dubchak I."/>
            <person name="Duplessis S."/>
            <person name="Ehlting J."/>
            <person name="Ellis B."/>
            <person name="Gendler K."/>
            <person name="Goodstein D."/>
            <person name="Gribskov M."/>
            <person name="Grimwood J."/>
            <person name="Groover A."/>
            <person name="Gunter L."/>
            <person name="Hamberger B."/>
            <person name="Heinze B."/>
            <person name="Helariutta Y."/>
            <person name="Henrissat B."/>
            <person name="Holligan D."/>
            <person name="Holt R."/>
            <person name="Huang W."/>
            <person name="Islam-Faridi N."/>
            <person name="Jones S."/>
            <person name="Jones-Rhoades M."/>
            <person name="Jorgensen R."/>
            <person name="Joshi C."/>
            <person name="Kangasjarvi J."/>
            <person name="Karlsson J."/>
            <person name="Kelleher C."/>
            <person name="Kirkpatrick R."/>
            <person name="Kirst M."/>
            <person name="Kohler A."/>
            <person name="Kalluri U."/>
            <person name="Larimer F."/>
            <person name="Leebens-Mack J."/>
            <person name="Leple J.C."/>
            <person name="Locascio P."/>
            <person name="Lou Y."/>
            <person name="Lucas S."/>
            <person name="Martin F."/>
            <person name="Montanini B."/>
            <person name="Napoli C."/>
            <person name="Nelson D.R."/>
            <person name="Nelson C."/>
            <person name="Nieminen K."/>
            <person name="Nilsson O."/>
            <person name="Pereda V."/>
            <person name="Peter G."/>
            <person name="Philippe R."/>
            <person name="Pilate G."/>
            <person name="Poliakov A."/>
            <person name="Razumovskaya J."/>
            <person name="Richardson P."/>
            <person name="Rinaldi C."/>
            <person name="Ritland K."/>
            <person name="Rouze P."/>
            <person name="Ryaboy D."/>
            <person name="Schmutz J."/>
            <person name="Schrader J."/>
            <person name="Segerman B."/>
            <person name="Shin H."/>
            <person name="Siddiqui A."/>
            <person name="Sterky F."/>
            <person name="Terry A."/>
            <person name="Tsai C.J."/>
            <person name="Uberbacher E."/>
            <person name="Unneberg P."/>
            <person name="Vahala J."/>
            <person name="Wall K."/>
            <person name="Wessler S."/>
            <person name="Yang G."/>
            <person name="Yin T."/>
            <person name="Douglas C."/>
            <person name="Marra M."/>
            <person name="Sandberg G."/>
            <person name="Van de Peer Y."/>
            <person name="Rokhsar D."/>
        </authorList>
    </citation>
    <scope>NUCLEOTIDE SEQUENCE [LARGE SCALE GENOMIC DNA]</scope>
    <source>
        <strain evidence="5">cv. Nisqually</strain>
    </source>
</reference>
<dbReference type="HOGENOM" id="CLU_2337514_0_0_1"/>
<keyword evidence="5" id="KW-1185">Reference proteome</keyword>
<keyword evidence="2" id="KW-0131">Cell cycle</keyword>
<dbReference type="GO" id="GO:0032875">
    <property type="term" value="P:regulation of DNA endoreduplication"/>
    <property type="evidence" value="ECO:0007669"/>
    <property type="project" value="InterPro"/>
</dbReference>
<evidence type="ECO:0000256" key="1">
    <source>
        <dbReference type="ARBA" id="ARBA00023013"/>
    </source>
</evidence>
<dbReference type="EMBL" id="CM009303">
    <property type="protein sequence ID" value="PNT03807.1"/>
    <property type="molecule type" value="Genomic_DNA"/>
</dbReference>
<proteinExistence type="predicted"/>
<evidence type="ECO:0000313" key="4">
    <source>
        <dbReference type="EMBL" id="PNT03807.1"/>
    </source>
</evidence>
<evidence type="ECO:0000256" key="2">
    <source>
        <dbReference type="ARBA" id="ARBA00023306"/>
    </source>
</evidence>
<evidence type="ECO:0000313" key="5">
    <source>
        <dbReference type="Proteomes" id="UP000006729"/>
    </source>
</evidence>
<dbReference type="AlphaFoldDB" id="B9I8P9"/>
<organism evidence="4 5">
    <name type="scientific">Populus trichocarpa</name>
    <name type="common">Western balsam poplar</name>
    <name type="synonym">Populus balsamifera subsp. trichocarpa</name>
    <dbReference type="NCBI Taxonomy" id="3694"/>
    <lineage>
        <taxon>Eukaryota</taxon>
        <taxon>Viridiplantae</taxon>
        <taxon>Streptophyta</taxon>
        <taxon>Embryophyta</taxon>
        <taxon>Tracheophyta</taxon>
        <taxon>Spermatophyta</taxon>
        <taxon>Magnoliopsida</taxon>
        <taxon>eudicotyledons</taxon>
        <taxon>Gunneridae</taxon>
        <taxon>Pentapetalae</taxon>
        <taxon>rosids</taxon>
        <taxon>fabids</taxon>
        <taxon>Malpighiales</taxon>
        <taxon>Salicaceae</taxon>
        <taxon>Saliceae</taxon>
        <taxon>Populus</taxon>
    </lineage>
</organism>
<dbReference type="PANTHER" id="PTHR33142">
    <property type="entry name" value="CYCLIN-DEPENDENT PROTEIN KINASE INHIBITOR SMR13"/>
    <property type="match status" value="1"/>
</dbReference>
<protein>
    <submittedName>
        <fullName evidence="4">Uncharacterized protein</fullName>
    </submittedName>
</protein>
<feature type="region of interest" description="Disordered" evidence="3">
    <location>
        <begin position="1"/>
        <end position="29"/>
    </location>
</feature>
<feature type="compositionally biased region" description="Basic and acidic residues" evidence="3">
    <location>
        <begin position="1"/>
        <end position="11"/>
    </location>
</feature>
<evidence type="ECO:0000256" key="3">
    <source>
        <dbReference type="SAM" id="MobiDB-lite"/>
    </source>
</evidence>
<sequence length="98" mass="10957">MMIPSLERETLKVNTSPVNKDEETEMTMDCKTPTGLRHKIAETTWDCKTPTGEEHKIPILNTCPPAPGPRWLLDSLSEKKKASKMNSDAEPKGFCTVI</sequence>
<dbReference type="GO" id="GO:0004860">
    <property type="term" value="F:protein kinase inhibitor activity"/>
    <property type="evidence" value="ECO:0007669"/>
    <property type="project" value="UniProtKB-KW"/>
</dbReference>
<gene>
    <name evidence="4" type="ORF">POPTR_014G090000</name>
</gene>
<name>B9I8P9_POPTR</name>
<dbReference type="InParanoid" id="B9I8P9"/>
<dbReference type="InterPro" id="IPR040389">
    <property type="entry name" value="SMR"/>
</dbReference>